<evidence type="ECO:0000313" key="3">
    <source>
        <dbReference type="Proteomes" id="UP001222932"/>
    </source>
</evidence>
<dbReference type="InterPro" id="IPR050789">
    <property type="entry name" value="Diverse_Enzym_Activities"/>
</dbReference>
<dbReference type="Gene3D" id="3.40.710.10">
    <property type="entry name" value="DD-peptidase/beta-lactamase superfamily"/>
    <property type="match status" value="1"/>
</dbReference>
<accession>A0AAD3TTY7</accession>
<dbReference type="PANTHER" id="PTHR43283:SF3">
    <property type="entry name" value="BETA-LACTAMASE FAMILY PROTEIN (AFU_ORTHOLOGUE AFUA_5G07500)"/>
    <property type="match status" value="1"/>
</dbReference>
<dbReference type="PANTHER" id="PTHR43283">
    <property type="entry name" value="BETA-LACTAMASE-RELATED"/>
    <property type="match status" value="1"/>
</dbReference>
<reference evidence="2" key="2">
    <citation type="submission" date="2023-06" db="EMBL/GenBank/DDBJ databases">
        <authorList>
            <person name="Kobayashi Y."/>
            <person name="Kayamori A."/>
            <person name="Aoki K."/>
            <person name="Shiwa Y."/>
            <person name="Fujita N."/>
            <person name="Sugita T."/>
            <person name="Iwasaki W."/>
            <person name="Tanaka N."/>
            <person name="Takashima M."/>
        </authorList>
    </citation>
    <scope>NUCLEOTIDE SEQUENCE</scope>
    <source>
        <strain evidence="2">HIS016</strain>
    </source>
</reference>
<organism evidence="2 3">
    <name type="scientific">Cutaneotrichosporon spelunceum</name>
    <dbReference type="NCBI Taxonomy" id="1672016"/>
    <lineage>
        <taxon>Eukaryota</taxon>
        <taxon>Fungi</taxon>
        <taxon>Dikarya</taxon>
        <taxon>Basidiomycota</taxon>
        <taxon>Agaricomycotina</taxon>
        <taxon>Tremellomycetes</taxon>
        <taxon>Trichosporonales</taxon>
        <taxon>Trichosporonaceae</taxon>
        <taxon>Cutaneotrichosporon</taxon>
    </lineage>
</organism>
<dbReference type="Pfam" id="PF00144">
    <property type="entry name" value="Beta-lactamase"/>
    <property type="match status" value="1"/>
</dbReference>
<name>A0AAD3TTY7_9TREE</name>
<protein>
    <recommendedName>
        <fullName evidence="1">Beta-lactamase-related domain-containing protein</fullName>
    </recommendedName>
</protein>
<proteinExistence type="predicted"/>
<sequence length="423" mass="46445">MTVTPKPHISAEGKAKLDAFLADKVAEKKIPAIFFGAANADGEIYFNAQGDKVLGEPDKGQIDADTTVQLFSQTKFLTSLACIQLWEKGLVDFDDAALIEKHLPELVSQKVLTGWEADGTPRLVDRVTPITLRHLLTHTSGLSYGFLRPDLIGRWEMTNKVPGFLANNVGIEALTEPTIFEPGTKYAYGIGIDWAGVLVMRISGQKLGAYFDEHIFGPCGVSNISFYPTPEIKERLMQLCGRDETPERNLIHTTGFRDVPALKPEDVGLHSGGAGLIGSPREYMTVLRHVLQCKDKDGVIKQSTFPLLFQNAMPSRDEEGKSHTCYKDLGGLITLLGDNEPKFASGDKVFHSLALCVNDDDSEYGRKKGTAFWGGIAKTKYWIDPASGIVAVCGTQLMDAIDQTATANVWKAYERLLYDVLES</sequence>
<feature type="domain" description="Beta-lactamase-related" evidence="1">
    <location>
        <begin position="17"/>
        <end position="399"/>
    </location>
</feature>
<gene>
    <name evidence="2" type="ORF">CspeluHIS016_0307050</name>
</gene>
<evidence type="ECO:0000313" key="2">
    <source>
        <dbReference type="EMBL" id="GMK56865.1"/>
    </source>
</evidence>
<dbReference type="Proteomes" id="UP001222932">
    <property type="component" value="Unassembled WGS sequence"/>
</dbReference>
<dbReference type="InterPro" id="IPR012338">
    <property type="entry name" value="Beta-lactam/transpept-like"/>
</dbReference>
<reference evidence="2" key="1">
    <citation type="journal article" date="2023" name="BMC Genomics">
        <title>Chromosome-level genome assemblies of Cutaneotrichosporon spp. (Trichosporonales, Basidiomycota) reveal imbalanced evolution between nucleotide sequences and chromosome synteny.</title>
        <authorList>
            <person name="Kobayashi Y."/>
            <person name="Kayamori A."/>
            <person name="Aoki K."/>
            <person name="Shiwa Y."/>
            <person name="Matsutani M."/>
            <person name="Fujita N."/>
            <person name="Sugita T."/>
            <person name="Iwasaki W."/>
            <person name="Tanaka N."/>
            <person name="Takashima M."/>
        </authorList>
    </citation>
    <scope>NUCLEOTIDE SEQUENCE</scope>
    <source>
        <strain evidence="2">HIS016</strain>
    </source>
</reference>
<dbReference type="EMBL" id="BTCM01000003">
    <property type="protein sequence ID" value="GMK56865.1"/>
    <property type="molecule type" value="Genomic_DNA"/>
</dbReference>
<dbReference type="AlphaFoldDB" id="A0AAD3TTY7"/>
<dbReference type="SUPFAM" id="SSF56601">
    <property type="entry name" value="beta-lactamase/transpeptidase-like"/>
    <property type="match status" value="1"/>
</dbReference>
<evidence type="ECO:0000259" key="1">
    <source>
        <dbReference type="Pfam" id="PF00144"/>
    </source>
</evidence>
<dbReference type="InterPro" id="IPR001466">
    <property type="entry name" value="Beta-lactam-related"/>
</dbReference>
<comment type="caution">
    <text evidence="2">The sequence shown here is derived from an EMBL/GenBank/DDBJ whole genome shotgun (WGS) entry which is preliminary data.</text>
</comment>
<keyword evidence="3" id="KW-1185">Reference proteome</keyword>